<feature type="region of interest" description="Disordered" evidence="5">
    <location>
        <begin position="580"/>
        <end position="768"/>
    </location>
</feature>
<dbReference type="AlphaFoldDB" id="A0A9P7N117"/>
<reference evidence="6" key="1">
    <citation type="journal article" date="2020" name="bioRxiv">
        <title>Whole genome comparisons of ergot fungi reveals the divergence and evolution of species within the genus Claviceps are the result of varying mechanisms driving genome evolution and host range expansion.</title>
        <authorList>
            <person name="Wyka S.A."/>
            <person name="Mondo S.J."/>
            <person name="Liu M."/>
            <person name="Dettman J."/>
            <person name="Nalam V."/>
            <person name="Broders K.D."/>
        </authorList>
    </citation>
    <scope>NUCLEOTIDE SEQUENCE</scope>
    <source>
        <strain evidence="6">CCC 1102</strain>
    </source>
</reference>
<organism evidence="6 7">
    <name type="scientific">Claviceps arundinis</name>
    <dbReference type="NCBI Taxonomy" id="1623583"/>
    <lineage>
        <taxon>Eukaryota</taxon>
        <taxon>Fungi</taxon>
        <taxon>Dikarya</taxon>
        <taxon>Ascomycota</taxon>
        <taxon>Pezizomycotina</taxon>
        <taxon>Sordariomycetes</taxon>
        <taxon>Hypocreomycetidae</taxon>
        <taxon>Hypocreales</taxon>
        <taxon>Clavicipitaceae</taxon>
        <taxon>Claviceps</taxon>
    </lineage>
</organism>
<dbReference type="InterPro" id="IPR036322">
    <property type="entry name" value="WD40_repeat_dom_sf"/>
</dbReference>
<dbReference type="Pfam" id="PF00400">
    <property type="entry name" value="WD40"/>
    <property type="match status" value="4"/>
</dbReference>
<evidence type="ECO:0008006" key="8">
    <source>
        <dbReference type="Google" id="ProtNLM"/>
    </source>
</evidence>
<dbReference type="SMART" id="SM00320">
    <property type="entry name" value="WD40"/>
    <property type="match status" value="6"/>
</dbReference>
<proteinExistence type="inferred from homology"/>
<dbReference type="PRINTS" id="PR00320">
    <property type="entry name" value="GPROTEINBRPT"/>
</dbReference>
<dbReference type="PROSITE" id="PS50082">
    <property type="entry name" value="WD_REPEATS_2"/>
    <property type="match status" value="4"/>
</dbReference>
<feature type="repeat" description="WD" evidence="4">
    <location>
        <begin position="20"/>
        <end position="54"/>
    </location>
</feature>
<feature type="compositionally biased region" description="Low complexity" evidence="5">
    <location>
        <begin position="739"/>
        <end position="748"/>
    </location>
</feature>
<dbReference type="InterPro" id="IPR015943">
    <property type="entry name" value="WD40/YVTN_repeat-like_dom_sf"/>
</dbReference>
<dbReference type="InterPro" id="IPR051246">
    <property type="entry name" value="WDR48"/>
</dbReference>
<dbReference type="InterPro" id="IPR021772">
    <property type="entry name" value="WDR48/Bun107"/>
</dbReference>
<name>A0A9P7N117_9HYPO</name>
<keyword evidence="2 4" id="KW-0853">WD repeat</keyword>
<dbReference type="Gene3D" id="2.130.10.10">
    <property type="entry name" value="YVTN repeat-like/Quinoprotein amine dehydrogenase"/>
    <property type="match status" value="2"/>
</dbReference>
<sequence>MAKKARQRISYVLENAKSSAGGHRLGVNGLVVDANNGILYTGGRDGIVCAWDLDLSRKPGVVDGSANAKQASTKFRSQAQPHTHWINDITLAQNDTALVSASSDLTVKVWRPFSEEDSTRAVAIGEHADYVKCVATPPAYMNGNWVASGGLDRKICLWDLNGAGKTLDIDVKGEEIIEKGSVYALAVGRNIVASGGPEKMVKLHDPRTGDKISKLVGHLDNIRSILIDDAGDIILSASSDKTIKMWSVRGGRCMYTFTMHDESIWSLYSDHPSLGVFYSSDRSGLVAKTDIRGSTDDLDKGLSLAVAQEHCGVSKVVAARGHIWTATNRSSVNRWADVDTISNINLPEEFRRLRMASCTSAAAPMTTDTQTTNQKTVAPESILRISNTAVFPPLATISSPSTLDAGGKTLHEAVARRDSEAIVGMAESEVKPIHQAPEDTIEGQFGLLKHRMLNDRRRVLTLDTAGDVLLWDLLECRPIQSFGKQHLEDVEAVVNTREAVAPWCSVDLSSGSLTVVLEPFNCFDAEIYADELKLDQPVNFREDQRISLGRWILRYLFANLIDEEMRRDQNYRQKLNEEIARRQSAGRANSSVSSPPAQITTTDGAKADQANTSEANGSHPQVGTPGFGIGLAAPGPNASSLSGVPEEVVSGQLSSRGDFSSRGDRKGNFVTEGSTAVSTTAAAPAVESSEAKSSMEKGSEKGSERGKDKETSGETIRSPVSAFSRKLRMSFSSRRRSRSTSQATPEKPVVVDEKSEESETSSTTEKEVDDSFFGVIQKIRNSYDKQRADTPDKLVETRVTPSLPNETPVLKLPPGTKIIIQEETSGGSANVYQGTVENVGHDADVIEKKAPMWLGEVLLQNSIPSKDPVKISFVLHPLGDLPVLSPAEGNSRLNANRMLRVKKILAYVAERIEEGGDEAIADKLAPENYLELYCNDQLLDPLMSLATIRTHVWKSGNDVVLYYKANGRKEIRLPKSSASMIPSNTPGAPGPVLSATATAAASEAAAAGS</sequence>
<dbReference type="GO" id="GO:0043130">
    <property type="term" value="F:ubiquitin binding"/>
    <property type="evidence" value="ECO:0007669"/>
    <property type="project" value="TreeGrafter"/>
</dbReference>
<evidence type="ECO:0000256" key="3">
    <source>
        <dbReference type="ARBA" id="ARBA00022737"/>
    </source>
</evidence>
<feature type="compositionally biased region" description="Polar residues" evidence="5">
    <location>
        <begin position="586"/>
        <end position="621"/>
    </location>
</feature>
<dbReference type="EMBL" id="SRPS01000001">
    <property type="protein sequence ID" value="KAG5978586.1"/>
    <property type="molecule type" value="Genomic_DNA"/>
</dbReference>
<dbReference type="GO" id="GO:0000724">
    <property type="term" value="P:double-strand break repair via homologous recombination"/>
    <property type="evidence" value="ECO:0007669"/>
    <property type="project" value="TreeGrafter"/>
</dbReference>
<accession>A0A9P7N117</accession>
<feature type="compositionally biased region" description="Basic residues" evidence="5">
    <location>
        <begin position="725"/>
        <end position="738"/>
    </location>
</feature>
<dbReference type="PROSITE" id="PS50294">
    <property type="entry name" value="WD_REPEATS_REGION"/>
    <property type="match status" value="2"/>
</dbReference>
<keyword evidence="3" id="KW-0677">Repeat</keyword>
<dbReference type="SUPFAM" id="SSF50978">
    <property type="entry name" value="WD40 repeat-like"/>
    <property type="match status" value="1"/>
</dbReference>
<dbReference type="PROSITE" id="PS00678">
    <property type="entry name" value="WD_REPEATS_1"/>
    <property type="match status" value="2"/>
</dbReference>
<evidence type="ECO:0000313" key="6">
    <source>
        <dbReference type="EMBL" id="KAG5978586.1"/>
    </source>
</evidence>
<evidence type="ECO:0000256" key="5">
    <source>
        <dbReference type="SAM" id="MobiDB-lite"/>
    </source>
</evidence>
<dbReference type="InterPro" id="IPR001680">
    <property type="entry name" value="WD40_rpt"/>
</dbReference>
<evidence type="ECO:0000256" key="4">
    <source>
        <dbReference type="PROSITE-ProRule" id="PRU00221"/>
    </source>
</evidence>
<dbReference type="Pfam" id="PF11816">
    <property type="entry name" value="DUF3337"/>
    <property type="match status" value="1"/>
</dbReference>
<dbReference type="InterPro" id="IPR020472">
    <property type="entry name" value="WD40_PAC1"/>
</dbReference>
<evidence type="ECO:0000256" key="2">
    <source>
        <dbReference type="ARBA" id="ARBA00022574"/>
    </source>
</evidence>
<evidence type="ECO:0000256" key="1">
    <source>
        <dbReference type="ARBA" id="ARBA00006917"/>
    </source>
</evidence>
<dbReference type="PANTHER" id="PTHR19862">
    <property type="entry name" value="WD REPEAT-CONTAINING PROTEIN 48"/>
    <property type="match status" value="1"/>
</dbReference>
<feature type="compositionally biased region" description="Low complexity" evidence="5">
    <location>
        <begin position="670"/>
        <end position="688"/>
    </location>
</feature>
<dbReference type="PANTHER" id="PTHR19862:SF14">
    <property type="entry name" value="WD REPEAT-CONTAINING PROTEIN 48"/>
    <property type="match status" value="1"/>
</dbReference>
<feature type="repeat" description="WD" evidence="4">
    <location>
        <begin position="79"/>
        <end position="110"/>
    </location>
</feature>
<dbReference type="OrthoDB" id="2421129at2759"/>
<comment type="similarity">
    <text evidence="1">Belongs to the WD repeat WDR48 family.</text>
</comment>
<dbReference type="InterPro" id="IPR019775">
    <property type="entry name" value="WD40_repeat_CS"/>
</dbReference>
<protein>
    <recommendedName>
        <fullName evidence="8">WD repeat-containing protein 48</fullName>
    </recommendedName>
</protein>
<evidence type="ECO:0000313" key="7">
    <source>
        <dbReference type="Proteomes" id="UP000784919"/>
    </source>
</evidence>
<dbReference type="Proteomes" id="UP000784919">
    <property type="component" value="Unassembled WGS sequence"/>
</dbReference>
<feature type="repeat" description="WD" evidence="4">
    <location>
        <begin position="215"/>
        <end position="256"/>
    </location>
</feature>
<feature type="compositionally biased region" description="Basic and acidic residues" evidence="5">
    <location>
        <begin position="689"/>
        <end position="712"/>
    </location>
</feature>
<comment type="caution">
    <text evidence="6">The sequence shown here is derived from an EMBL/GenBank/DDBJ whole genome shotgun (WGS) entry which is preliminary data.</text>
</comment>
<dbReference type="CDD" id="cd17041">
    <property type="entry name" value="Ubl_WDR48"/>
    <property type="match status" value="1"/>
</dbReference>
<feature type="repeat" description="WD" evidence="4">
    <location>
        <begin position="124"/>
        <end position="161"/>
    </location>
</feature>
<gene>
    <name evidence="6" type="ORF">E4U56_000021</name>
</gene>